<reference evidence="1" key="1">
    <citation type="submission" date="2003-02" db="EMBL/GenBank/DDBJ databases">
        <authorList>
            <person name="Malek J.A."/>
            <person name="Eremeeva M.E."/>
            <person name="Dasch G.A."/>
        </authorList>
    </citation>
    <scope>NUCLEOTIDE SEQUENCE [LARGE SCALE GENOMIC DNA]</scope>
    <source>
        <strain evidence="1">246</strain>
    </source>
</reference>
<dbReference type="AlphaFoldDB" id="Q7PC41"/>
<organism evidence="1 2">
    <name type="scientific">Rickettsia sibirica (strain ATCC VR-151 / 246)</name>
    <dbReference type="NCBI Taxonomy" id="272951"/>
    <lineage>
        <taxon>Bacteria</taxon>
        <taxon>Pseudomonadati</taxon>
        <taxon>Pseudomonadota</taxon>
        <taxon>Alphaproteobacteria</taxon>
        <taxon>Rickettsiales</taxon>
        <taxon>Rickettsiaceae</taxon>
        <taxon>Rickettsieae</taxon>
        <taxon>Rickettsia</taxon>
        <taxon>spotted fever group</taxon>
        <taxon>Rickettsia sibirica subgroup</taxon>
    </lineage>
</organism>
<comment type="caution">
    <text evidence="1">The sequence shown here is derived from an EMBL/GenBank/DDBJ whole genome shotgun (WGS) entry which is preliminary data.</text>
</comment>
<proteinExistence type="predicted"/>
<evidence type="ECO:0000313" key="2">
    <source>
        <dbReference type="Proteomes" id="UP000004455"/>
    </source>
</evidence>
<keyword evidence="2" id="KW-1185">Reference proteome</keyword>
<sequence>MLSMPGLLDPKEDMALANLIKNDIKELVTIQNKQAKKAPSDEQVIEARYTLISPKVF</sequence>
<protein>
    <submittedName>
        <fullName evidence="1">Uncharacterized protein</fullName>
    </submittedName>
</protein>
<dbReference type="Proteomes" id="UP000004455">
    <property type="component" value="Unassembled WGS sequence"/>
</dbReference>
<evidence type="ECO:0000313" key="1">
    <source>
        <dbReference type="EMBL" id="EAA25289.1"/>
    </source>
</evidence>
<dbReference type="eggNOG" id="COG0595">
    <property type="taxonomic scope" value="Bacteria"/>
</dbReference>
<dbReference type="EMBL" id="AABW01000001">
    <property type="protein sequence ID" value="EAA25289.1"/>
    <property type="molecule type" value="Genomic_DNA"/>
</dbReference>
<accession>Q7PC41</accession>
<dbReference type="HOGENOM" id="CLU_2993849_0_0_5"/>
<name>Q7PC41_RICS2</name>
<gene>
    <name evidence="1" type="ORF">rsib_orf01</name>
</gene>